<dbReference type="Proteomes" id="UP000030755">
    <property type="component" value="Unassembled WGS sequence"/>
</dbReference>
<dbReference type="AlphaFoldDB" id="A0A075B2Y3"/>
<proteinExistence type="predicted"/>
<sequence length="282" mass="31425">KSGIDRKKSSILSGFQEGSINEEKTKPVSFVIGKICNQEIPLFLDVGATCSIVSEKLLRALGVGFTRENAGAIRPVDGPPVAVLGTATLLIAFYDDVVIPVKFKVLGKCTVPILIGIDVCQGLRSKIDYEKEIWTFIYEEKNVALQLYARDAMIPVSEIVDSDSELEEAGETSDRDSEISEEDDANLCLFVKKCEMADAGLIGSVEDECEDIESSTEKPDRFSEMVKGIEALDEWQKKEVENLLREYEDLFPTKHIQMPGIKGSLYHLEVFPEGERSYQERD</sequence>
<evidence type="ECO:0000313" key="1">
    <source>
        <dbReference type="EMBL" id="EPZ36925.1"/>
    </source>
</evidence>
<reference evidence="1 2" key="1">
    <citation type="journal article" date="2013" name="Curr. Biol.">
        <title>Shared signatures of parasitism and phylogenomics unite Cryptomycota and microsporidia.</title>
        <authorList>
            <person name="James T.Y."/>
            <person name="Pelin A."/>
            <person name="Bonen L."/>
            <person name="Ahrendt S."/>
            <person name="Sain D."/>
            <person name="Corradi N."/>
            <person name="Stajich J.E."/>
        </authorList>
    </citation>
    <scope>NUCLEOTIDE SEQUENCE [LARGE SCALE GENOMIC DNA]</scope>
    <source>
        <strain evidence="1 2">CSF55</strain>
    </source>
</reference>
<dbReference type="EMBL" id="KE560385">
    <property type="protein sequence ID" value="EPZ36925.1"/>
    <property type="molecule type" value="Genomic_DNA"/>
</dbReference>
<name>A0A075B2Y3_ROZAC</name>
<organism evidence="1 2">
    <name type="scientific">Rozella allomycis (strain CSF55)</name>
    <dbReference type="NCBI Taxonomy" id="988480"/>
    <lineage>
        <taxon>Eukaryota</taxon>
        <taxon>Fungi</taxon>
        <taxon>Fungi incertae sedis</taxon>
        <taxon>Cryptomycota</taxon>
        <taxon>Cryptomycota incertae sedis</taxon>
        <taxon>Rozella</taxon>
    </lineage>
</organism>
<dbReference type="OrthoDB" id="5588877at2759"/>
<accession>A0A075B2Y3</accession>
<dbReference type="Gene3D" id="2.40.70.10">
    <property type="entry name" value="Acid Proteases"/>
    <property type="match status" value="1"/>
</dbReference>
<gene>
    <name evidence="1" type="ORF">O9G_006166</name>
</gene>
<evidence type="ECO:0000313" key="2">
    <source>
        <dbReference type="Proteomes" id="UP000030755"/>
    </source>
</evidence>
<evidence type="ECO:0008006" key="3">
    <source>
        <dbReference type="Google" id="ProtNLM"/>
    </source>
</evidence>
<keyword evidence="2" id="KW-1185">Reference proteome</keyword>
<dbReference type="CDD" id="cd00303">
    <property type="entry name" value="retropepsin_like"/>
    <property type="match status" value="1"/>
</dbReference>
<dbReference type="HOGENOM" id="CLU_988875_0_0_1"/>
<dbReference type="SUPFAM" id="SSF50630">
    <property type="entry name" value="Acid proteases"/>
    <property type="match status" value="1"/>
</dbReference>
<dbReference type="InterPro" id="IPR021109">
    <property type="entry name" value="Peptidase_aspartic_dom_sf"/>
</dbReference>
<dbReference type="OMA" id="KCEMADA"/>
<protein>
    <recommendedName>
        <fullName evidence="3">Aspartic peptidase DDI1-type domain-containing protein</fullName>
    </recommendedName>
</protein>
<dbReference type="STRING" id="988480.A0A075B2Y3"/>
<feature type="non-terminal residue" evidence="1">
    <location>
        <position position="1"/>
    </location>
</feature>